<comment type="caution">
    <text evidence="7">The sequence shown here is derived from an EMBL/GenBank/DDBJ whole genome shotgun (WGS) entry which is preliminary data.</text>
</comment>
<keyword evidence="3" id="KW-0238">DNA-binding</keyword>
<dbReference type="CDD" id="cd12148">
    <property type="entry name" value="fungal_TF_MHR"/>
    <property type="match status" value="1"/>
</dbReference>
<dbReference type="STRING" id="1182543.W9XLG8"/>
<sequence length="638" mass="71305">MPESVKSREVIRTVQIKCDLSSHHQPCTNCRLGGLLCKPHERKRPRYLSTSHTSVQIEEASGYLKGDEESVLTGVQSFHPVALLENRTQASAHQSVRLWESADIETVSENFGQISQREAIESPEYVAATETHVGRSDYIGNHDIIFREEMVHIRSDTSRLSQSDLELLQLQNAFELPQRSILASLIDSYFKYCSPWTPILEPPDVEALLSNGSSPLLLNAVLLAGSRVASSNILSASAEDFYRKSRLLFILGHETDAISSIIAVTLLQWYNPTGPEHISTSTSGFWIRIAVGLAYQIGLHKDPVAQKNKSLRRTGRPRTINLDDSDVVALTADDFPVQDTKSRLFVAFSGIIRLLADLTEHIRRKTMTMKTQTNLENALYRWIKDLPTEFHLFHGSPKRIRPYNFEGRQLLVPYFVLLFILSRHSAARKQSMSMSFVASSFVAGIFEDLLNRDELCHCGPVFTFYAFAAGLAQMLALRYNSLVETAEESLSIIQSSLTKLKKRWGSAEGALAALAEMKRLTLQTPSLGDAPDRDFAKFAPYVEDFGPELCKQYQLLDGETPIEEALSLQLSVHSRSTGLIHGQKSSVNILDRVQSSHLQDLNAEDANSLLTSQNNSFFGDLDPFGSWIDELELGLMNG</sequence>
<dbReference type="eggNOG" id="ENOG502RB10">
    <property type="taxonomic scope" value="Eukaryota"/>
</dbReference>
<keyword evidence="1" id="KW-0862">Zinc</keyword>
<dbReference type="Proteomes" id="UP000019471">
    <property type="component" value="Unassembled WGS sequence"/>
</dbReference>
<dbReference type="OrthoDB" id="10251155at2759"/>
<evidence type="ECO:0000259" key="6">
    <source>
        <dbReference type="Pfam" id="PF04082"/>
    </source>
</evidence>
<dbReference type="GeneID" id="19189740"/>
<feature type="domain" description="Xylanolytic transcriptional activator regulatory" evidence="6">
    <location>
        <begin position="186"/>
        <end position="317"/>
    </location>
</feature>
<gene>
    <name evidence="7" type="ORF">A1O5_05020</name>
</gene>
<keyword evidence="4" id="KW-0804">Transcription</keyword>
<dbReference type="PANTHER" id="PTHR47171:SF2">
    <property type="entry name" value="TRANSCRIPTION FACTOR, PUTATIVE-RELATED"/>
    <property type="match status" value="1"/>
</dbReference>
<dbReference type="GO" id="GO:0003677">
    <property type="term" value="F:DNA binding"/>
    <property type="evidence" value="ECO:0007669"/>
    <property type="project" value="UniProtKB-KW"/>
</dbReference>
<keyword evidence="5" id="KW-0539">Nucleus</keyword>
<evidence type="ECO:0000256" key="4">
    <source>
        <dbReference type="ARBA" id="ARBA00023163"/>
    </source>
</evidence>
<dbReference type="AlphaFoldDB" id="W9XLG8"/>
<evidence type="ECO:0000256" key="3">
    <source>
        <dbReference type="ARBA" id="ARBA00023125"/>
    </source>
</evidence>
<accession>W9XLG8</accession>
<evidence type="ECO:0000256" key="1">
    <source>
        <dbReference type="ARBA" id="ARBA00022833"/>
    </source>
</evidence>
<dbReference type="GO" id="GO:0006351">
    <property type="term" value="P:DNA-templated transcription"/>
    <property type="evidence" value="ECO:0007669"/>
    <property type="project" value="InterPro"/>
</dbReference>
<name>W9XLG8_9EURO</name>
<dbReference type="PANTHER" id="PTHR47171">
    <property type="entry name" value="FARA-RELATED"/>
    <property type="match status" value="1"/>
</dbReference>
<evidence type="ECO:0000256" key="5">
    <source>
        <dbReference type="ARBA" id="ARBA00023242"/>
    </source>
</evidence>
<keyword evidence="2" id="KW-0805">Transcription regulation</keyword>
<reference evidence="7 8" key="1">
    <citation type="submission" date="2013-03" db="EMBL/GenBank/DDBJ databases">
        <title>The Genome Sequence of Cladophialophora psammophila CBS 110553.</title>
        <authorList>
            <consortium name="The Broad Institute Genomics Platform"/>
            <person name="Cuomo C."/>
            <person name="de Hoog S."/>
            <person name="Gorbushina A."/>
            <person name="Walker B."/>
            <person name="Young S.K."/>
            <person name="Zeng Q."/>
            <person name="Gargeya S."/>
            <person name="Fitzgerald M."/>
            <person name="Haas B."/>
            <person name="Abouelleil A."/>
            <person name="Allen A.W."/>
            <person name="Alvarado L."/>
            <person name="Arachchi H.M."/>
            <person name="Berlin A.M."/>
            <person name="Chapman S.B."/>
            <person name="Gainer-Dewar J."/>
            <person name="Goldberg J."/>
            <person name="Griggs A."/>
            <person name="Gujja S."/>
            <person name="Hansen M."/>
            <person name="Howarth C."/>
            <person name="Imamovic A."/>
            <person name="Ireland A."/>
            <person name="Larimer J."/>
            <person name="McCowan C."/>
            <person name="Murphy C."/>
            <person name="Pearson M."/>
            <person name="Poon T.W."/>
            <person name="Priest M."/>
            <person name="Roberts A."/>
            <person name="Saif S."/>
            <person name="Shea T."/>
            <person name="Sisk P."/>
            <person name="Sykes S."/>
            <person name="Wortman J."/>
            <person name="Nusbaum C."/>
            <person name="Birren B."/>
        </authorList>
    </citation>
    <scope>NUCLEOTIDE SEQUENCE [LARGE SCALE GENOMIC DNA]</scope>
    <source>
        <strain evidence="7 8">CBS 110553</strain>
    </source>
</reference>
<evidence type="ECO:0000313" key="7">
    <source>
        <dbReference type="EMBL" id="EXJ71214.1"/>
    </source>
</evidence>
<keyword evidence="8" id="KW-1185">Reference proteome</keyword>
<proteinExistence type="predicted"/>
<evidence type="ECO:0000256" key="2">
    <source>
        <dbReference type="ARBA" id="ARBA00023015"/>
    </source>
</evidence>
<dbReference type="Pfam" id="PF04082">
    <property type="entry name" value="Fungal_trans"/>
    <property type="match status" value="1"/>
</dbReference>
<organism evidence="7 8">
    <name type="scientific">Cladophialophora psammophila CBS 110553</name>
    <dbReference type="NCBI Taxonomy" id="1182543"/>
    <lineage>
        <taxon>Eukaryota</taxon>
        <taxon>Fungi</taxon>
        <taxon>Dikarya</taxon>
        <taxon>Ascomycota</taxon>
        <taxon>Pezizomycotina</taxon>
        <taxon>Eurotiomycetes</taxon>
        <taxon>Chaetothyriomycetidae</taxon>
        <taxon>Chaetothyriales</taxon>
        <taxon>Herpotrichiellaceae</taxon>
        <taxon>Cladophialophora</taxon>
    </lineage>
</organism>
<dbReference type="HOGENOM" id="CLU_007427_2_0_1"/>
<dbReference type="InterPro" id="IPR007219">
    <property type="entry name" value="XnlR_reg_dom"/>
</dbReference>
<dbReference type="InterPro" id="IPR052073">
    <property type="entry name" value="Amide_Lactam_Regulators"/>
</dbReference>
<dbReference type="RefSeq" id="XP_007743813.1">
    <property type="nucleotide sequence ID" value="XM_007745623.1"/>
</dbReference>
<evidence type="ECO:0000313" key="8">
    <source>
        <dbReference type="Proteomes" id="UP000019471"/>
    </source>
</evidence>
<protein>
    <recommendedName>
        <fullName evidence="6">Xylanolytic transcriptional activator regulatory domain-containing protein</fullName>
    </recommendedName>
</protein>
<dbReference type="EMBL" id="AMGX01000007">
    <property type="protein sequence ID" value="EXJ71214.1"/>
    <property type="molecule type" value="Genomic_DNA"/>
</dbReference>
<dbReference type="GO" id="GO:0008270">
    <property type="term" value="F:zinc ion binding"/>
    <property type="evidence" value="ECO:0007669"/>
    <property type="project" value="InterPro"/>
</dbReference>